<dbReference type="Proteomes" id="UP001628091">
    <property type="component" value="Unassembled WGS sequence"/>
</dbReference>
<evidence type="ECO:0000313" key="6">
    <source>
        <dbReference type="Proteomes" id="UP001628091"/>
    </source>
</evidence>
<feature type="transmembrane region" description="Helical" evidence="4">
    <location>
        <begin position="6"/>
        <end position="23"/>
    </location>
</feature>
<sequence>MQGRSFWILALLAAIVWFLYSFLDGNRPNSLPQVSGGNFPPRESGANQDSRPSTSTETDETQPPQGQGFDFYVLSLSWSPSYCATEGPRADRQQCASGRPYSFVAHGLWPQYERGYPQDCAISDRYVPRALVSSMRDIMPSTGLIVHEWRKHGSCTGLSQSDYFSTLRRAYEAVSIPASFRNITASRDIDPMLVEKAFIEANPGLATGGIAVTCEGGYLQDVRICMTKDLQFRNCGEVDADACRRRSVTMPPVR</sequence>
<evidence type="ECO:0000256" key="3">
    <source>
        <dbReference type="SAM" id="MobiDB-lite"/>
    </source>
</evidence>
<dbReference type="PANTHER" id="PTHR11240:SF22">
    <property type="entry name" value="RIBONUCLEASE T2"/>
    <property type="match status" value="1"/>
</dbReference>
<name>A0ABQ0GYB9_9HYPH</name>
<dbReference type="SUPFAM" id="SSF55895">
    <property type="entry name" value="Ribonuclease Rh-like"/>
    <property type="match status" value="1"/>
</dbReference>
<comment type="caution">
    <text evidence="5">The sequence shown here is derived from an EMBL/GenBank/DDBJ whole genome shotgun (WGS) entry which is preliminary data.</text>
</comment>
<feature type="compositionally biased region" description="Polar residues" evidence="3">
    <location>
        <begin position="45"/>
        <end position="65"/>
    </location>
</feature>
<dbReference type="InterPro" id="IPR001568">
    <property type="entry name" value="RNase_T2-like"/>
</dbReference>
<evidence type="ECO:0000313" key="5">
    <source>
        <dbReference type="EMBL" id="GAB1581666.1"/>
    </source>
</evidence>
<keyword evidence="4" id="KW-1133">Transmembrane helix</keyword>
<dbReference type="InterPro" id="IPR039378">
    <property type="entry name" value="RNase_T2_prok"/>
</dbReference>
<dbReference type="PROSITE" id="PS00531">
    <property type="entry name" value="RNASE_T2_2"/>
    <property type="match status" value="1"/>
</dbReference>
<dbReference type="InterPro" id="IPR036430">
    <property type="entry name" value="RNase_T2-like_sf"/>
</dbReference>
<keyword evidence="6" id="KW-1185">Reference proteome</keyword>
<dbReference type="EMBL" id="BAAFZP010000001">
    <property type="protein sequence ID" value="GAB1581666.1"/>
    <property type="molecule type" value="Genomic_DNA"/>
</dbReference>
<dbReference type="PANTHER" id="PTHR11240">
    <property type="entry name" value="RIBONUCLEASE T2"/>
    <property type="match status" value="1"/>
</dbReference>
<dbReference type="CDD" id="cd01062">
    <property type="entry name" value="RNase_T2_prok"/>
    <property type="match status" value="1"/>
</dbReference>
<dbReference type="InterPro" id="IPR033130">
    <property type="entry name" value="RNase_T2_His_AS_2"/>
</dbReference>
<protein>
    <submittedName>
        <fullName evidence="5">Ribonuclease</fullName>
    </submittedName>
</protein>
<accession>A0ABQ0GYB9</accession>
<gene>
    <name evidence="5" type="ORF">PPNSA23_16090</name>
</gene>
<dbReference type="Pfam" id="PF00445">
    <property type="entry name" value="Ribonuclease_T2"/>
    <property type="match status" value="1"/>
</dbReference>
<dbReference type="Gene3D" id="3.90.730.10">
    <property type="entry name" value="Ribonuclease T2-like"/>
    <property type="match status" value="1"/>
</dbReference>
<evidence type="ECO:0000256" key="2">
    <source>
        <dbReference type="RuleBase" id="RU004328"/>
    </source>
</evidence>
<keyword evidence="4" id="KW-0472">Membrane</keyword>
<proteinExistence type="inferred from homology"/>
<keyword evidence="4" id="KW-0812">Transmembrane</keyword>
<evidence type="ECO:0000256" key="1">
    <source>
        <dbReference type="ARBA" id="ARBA00007469"/>
    </source>
</evidence>
<reference evidence="5 6" key="1">
    <citation type="submission" date="2024-10" db="EMBL/GenBank/DDBJ databases">
        <title>Isolation, draft genome sequencing and identification of Phyllobacterium sp. NSA23, isolated from leaf soil.</title>
        <authorList>
            <person name="Akita H."/>
        </authorList>
    </citation>
    <scope>NUCLEOTIDE SEQUENCE [LARGE SCALE GENOMIC DNA]</scope>
    <source>
        <strain evidence="5 6">NSA23</strain>
    </source>
</reference>
<evidence type="ECO:0000256" key="4">
    <source>
        <dbReference type="SAM" id="Phobius"/>
    </source>
</evidence>
<comment type="similarity">
    <text evidence="1 2">Belongs to the RNase T2 family.</text>
</comment>
<feature type="region of interest" description="Disordered" evidence="3">
    <location>
        <begin position="33"/>
        <end position="66"/>
    </location>
</feature>
<organism evidence="5 6">
    <name type="scientific">Phyllobacterium phragmitis</name>
    <dbReference type="NCBI Taxonomy" id="2670329"/>
    <lineage>
        <taxon>Bacteria</taxon>
        <taxon>Pseudomonadati</taxon>
        <taxon>Pseudomonadota</taxon>
        <taxon>Alphaproteobacteria</taxon>
        <taxon>Hyphomicrobiales</taxon>
        <taxon>Phyllobacteriaceae</taxon>
        <taxon>Phyllobacterium</taxon>
    </lineage>
</organism>